<dbReference type="Gene3D" id="3.30.1380.10">
    <property type="match status" value="1"/>
</dbReference>
<dbReference type="PROSITE" id="PS51318">
    <property type="entry name" value="TAT"/>
    <property type="match status" value="1"/>
</dbReference>
<sequence length="222" mass="24371">MTFPEFPEISDGLIGRRQVIGGLSLAGLGLLATSATAGAFTANAGPKVTVRGPVATSAAPQMTQRIDLSDLPPDWARNQGSLLTEYTRYINNLKLKNISPAQVIKAHAKNKGSIWNTLPPKMWWTRMGYTLRVADRVAQEMNVTDVEIISAYRCPAYNAHCEGAKSRSWHQANVAVDLKFPISASKVASTARNLRDRGLFRGGIGGYWNFTHIDTRGENIDW</sequence>
<organism evidence="2 3">
    <name type="scientific">Luteolibacter yonseiensis</name>
    <dbReference type="NCBI Taxonomy" id="1144680"/>
    <lineage>
        <taxon>Bacteria</taxon>
        <taxon>Pseudomonadati</taxon>
        <taxon>Verrucomicrobiota</taxon>
        <taxon>Verrucomicrobiia</taxon>
        <taxon>Verrucomicrobiales</taxon>
        <taxon>Verrucomicrobiaceae</taxon>
        <taxon>Luteolibacter</taxon>
    </lineage>
</organism>
<name>A0A934R3V0_9BACT</name>
<dbReference type="AlphaFoldDB" id="A0A934R3V0"/>
<dbReference type="InterPro" id="IPR006311">
    <property type="entry name" value="TAT_signal"/>
</dbReference>
<evidence type="ECO:0000313" key="3">
    <source>
        <dbReference type="Proteomes" id="UP000600139"/>
    </source>
</evidence>
<evidence type="ECO:0000259" key="1">
    <source>
        <dbReference type="Pfam" id="PF08291"/>
    </source>
</evidence>
<protein>
    <recommendedName>
        <fullName evidence="1">Peptidase M15A C-terminal domain-containing protein</fullName>
    </recommendedName>
</protein>
<dbReference type="Pfam" id="PF08291">
    <property type="entry name" value="Peptidase_M15_3"/>
    <property type="match status" value="1"/>
</dbReference>
<dbReference type="EMBL" id="JAENIK010000004">
    <property type="protein sequence ID" value="MBK1814714.1"/>
    <property type="molecule type" value="Genomic_DNA"/>
</dbReference>
<keyword evidence="3" id="KW-1185">Reference proteome</keyword>
<dbReference type="InterPro" id="IPR009045">
    <property type="entry name" value="Zn_M74/Hedgehog-like"/>
</dbReference>
<dbReference type="Proteomes" id="UP000600139">
    <property type="component" value="Unassembled WGS sequence"/>
</dbReference>
<comment type="caution">
    <text evidence="2">The sequence shown here is derived from an EMBL/GenBank/DDBJ whole genome shotgun (WGS) entry which is preliminary data.</text>
</comment>
<proteinExistence type="predicted"/>
<gene>
    <name evidence="2" type="ORF">JIN84_03760</name>
</gene>
<feature type="domain" description="Peptidase M15A C-terminal" evidence="1">
    <location>
        <begin position="141"/>
        <end position="214"/>
    </location>
</feature>
<accession>A0A934R3V0</accession>
<dbReference type="SUPFAM" id="SSF55166">
    <property type="entry name" value="Hedgehog/DD-peptidase"/>
    <property type="match status" value="1"/>
</dbReference>
<reference evidence="2" key="1">
    <citation type="submission" date="2021-01" db="EMBL/GenBank/DDBJ databases">
        <title>Modified the classification status of verrucomicrobia.</title>
        <authorList>
            <person name="Feng X."/>
        </authorList>
    </citation>
    <scope>NUCLEOTIDE SEQUENCE</scope>
    <source>
        <strain evidence="2">JCM 18052</strain>
    </source>
</reference>
<dbReference type="InterPro" id="IPR013230">
    <property type="entry name" value="Peptidase_M15A_C"/>
</dbReference>
<dbReference type="RefSeq" id="WP_200349667.1">
    <property type="nucleotide sequence ID" value="NZ_BAABHZ010000010.1"/>
</dbReference>
<evidence type="ECO:0000313" key="2">
    <source>
        <dbReference type="EMBL" id="MBK1814714.1"/>
    </source>
</evidence>